<dbReference type="GeneID" id="85348905"/>
<comment type="caution">
    <text evidence="12">The sequence shown here is derived from an EMBL/GenBank/DDBJ whole genome shotgun (WGS) entry which is preliminary data.</text>
</comment>
<evidence type="ECO:0000256" key="5">
    <source>
        <dbReference type="ARBA" id="ARBA00022833"/>
    </source>
</evidence>
<proteinExistence type="predicted"/>
<dbReference type="GO" id="GO:0008270">
    <property type="term" value="F:zinc ion binding"/>
    <property type="evidence" value="ECO:0007669"/>
    <property type="project" value="UniProtKB-KW"/>
</dbReference>
<evidence type="ECO:0000256" key="3">
    <source>
        <dbReference type="ARBA" id="ARBA00022737"/>
    </source>
</evidence>
<dbReference type="InterPro" id="IPR036236">
    <property type="entry name" value="Znf_C2H2_sf"/>
</dbReference>
<dbReference type="FunFam" id="3.30.160.60:FF:000072">
    <property type="entry name" value="zinc finger protein 143 isoform X1"/>
    <property type="match status" value="1"/>
</dbReference>
<evidence type="ECO:0000313" key="13">
    <source>
        <dbReference type="Proteomes" id="UP001175211"/>
    </source>
</evidence>
<evidence type="ECO:0000256" key="2">
    <source>
        <dbReference type="ARBA" id="ARBA00022723"/>
    </source>
</evidence>
<evidence type="ECO:0000256" key="8">
    <source>
        <dbReference type="ARBA" id="ARBA00023242"/>
    </source>
</evidence>
<feature type="domain" description="C2H2-type" evidence="11">
    <location>
        <begin position="12"/>
        <end position="41"/>
    </location>
</feature>
<dbReference type="Gene3D" id="3.30.160.60">
    <property type="entry name" value="Classic Zinc Finger"/>
    <property type="match status" value="1"/>
</dbReference>
<dbReference type="SMART" id="SM00355">
    <property type="entry name" value="ZnF_C2H2"/>
    <property type="match status" value="3"/>
</dbReference>
<dbReference type="InterPro" id="IPR051061">
    <property type="entry name" value="Zinc_finger_trans_reg"/>
</dbReference>
<dbReference type="PROSITE" id="PS50157">
    <property type="entry name" value="ZINC_FINGER_C2H2_2"/>
    <property type="match status" value="1"/>
</dbReference>
<keyword evidence="6" id="KW-0805">Transcription regulation</keyword>
<protein>
    <recommendedName>
        <fullName evidence="11">C2H2-type domain-containing protein</fullName>
    </recommendedName>
</protein>
<feature type="compositionally biased region" description="Pro residues" evidence="10">
    <location>
        <begin position="142"/>
        <end position="156"/>
    </location>
</feature>
<dbReference type="GO" id="GO:0005634">
    <property type="term" value="C:nucleus"/>
    <property type="evidence" value="ECO:0007669"/>
    <property type="project" value="UniProtKB-SubCell"/>
</dbReference>
<dbReference type="GO" id="GO:0000978">
    <property type="term" value="F:RNA polymerase II cis-regulatory region sequence-specific DNA binding"/>
    <property type="evidence" value="ECO:0007669"/>
    <property type="project" value="UniProtKB-ARBA"/>
</dbReference>
<keyword evidence="2" id="KW-0479">Metal-binding</keyword>
<dbReference type="GO" id="GO:0000981">
    <property type="term" value="F:DNA-binding transcription factor activity, RNA polymerase II-specific"/>
    <property type="evidence" value="ECO:0007669"/>
    <property type="project" value="UniProtKB-ARBA"/>
</dbReference>
<dbReference type="PANTHER" id="PTHR46179">
    <property type="entry name" value="ZINC FINGER PROTEIN"/>
    <property type="match status" value="1"/>
</dbReference>
<gene>
    <name evidence="12" type="ORF">EV420DRAFT_1022457</name>
</gene>
<evidence type="ECO:0000256" key="1">
    <source>
        <dbReference type="ARBA" id="ARBA00004123"/>
    </source>
</evidence>
<keyword evidence="8" id="KW-0539">Nucleus</keyword>
<dbReference type="InterPro" id="IPR013087">
    <property type="entry name" value="Znf_C2H2_type"/>
</dbReference>
<evidence type="ECO:0000259" key="11">
    <source>
        <dbReference type="PROSITE" id="PS50157"/>
    </source>
</evidence>
<keyword evidence="4 9" id="KW-0863">Zinc-finger</keyword>
<dbReference type="RefSeq" id="XP_060324798.1">
    <property type="nucleotide sequence ID" value="XM_060465357.1"/>
</dbReference>
<keyword evidence="13" id="KW-1185">Reference proteome</keyword>
<keyword evidence="7" id="KW-0804">Transcription</keyword>
<feature type="compositionally biased region" description="Basic and acidic residues" evidence="10">
    <location>
        <begin position="176"/>
        <end position="188"/>
    </location>
</feature>
<evidence type="ECO:0000256" key="6">
    <source>
        <dbReference type="ARBA" id="ARBA00023015"/>
    </source>
</evidence>
<evidence type="ECO:0000313" key="12">
    <source>
        <dbReference type="EMBL" id="KAK0443673.1"/>
    </source>
</evidence>
<evidence type="ECO:0000256" key="7">
    <source>
        <dbReference type="ARBA" id="ARBA00023163"/>
    </source>
</evidence>
<dbReference type="PROSITE" id="PS00028">
    <property type="entry name" value="ZINC_FINGER_C2H2_1"/>
    <property type="match status" value="1"/>
</dbReference>
<reference evidence="12" key="1">
    <citation type="submission" date="2023-06" db="EMBL/GenBank/DDBJ databases">
        <authorList>
            <consortium name="Lawrence Berkeley National Laboratory"/>
            <person name="Ahrendt S."/>
            <person name="Sahu N."/>
            <person name="Indic B."/>
            <person name="Wong-Bajracharya J."/>
            <person name="Merenyi Z."/>
            <person name="Ke H.-M."/>
            <person name="Monk M."/>
            <person name="Kocsube S."/>
            <person name="Drula E."/>
            <person name="Lipzen A."/>
            <person name="Balint B."/>
            <person name="Henrissat B."/>
            <person name="Andreopoulos B."/>
            <person name="Martin F.M."/>
            <person name="Harder C.B."/>
            <person name="Rigling D."/>
            <person name="Ford K.L."/>
            <person name="Foster G.D."/>
            <person name="Pangilinan J."/>
            <person name="Papanicolaou A."/>
            <person name="Barry K."/>
            <person name="LaButti K."/>
            <person name="Viragh M."/>
            <person name="Koriabine M."/>
            <person name="Yan M."/>
            <person name="Riley R."/>
            <person name="Champramary S."/>
            <person name="Plett K.L."/>
            <person name="Tsai I.J."/>
            <person name="Slot J."/>
            <person name="Sipos G."/>
            <person name="Plett J."/>
            <person name="Nagy L.G."/>
            <person name="Grigoriev I.V."/>
        </authorList>
    </citation>
    <scope>NUCLEOTIDE SEQUENCE</scope>
    <source>
        <strain evidence="12">CCBAS 213</strain>
    </source>
</reference>
<evidence type="ECO:0000256" key="9">
    <source>
        <dbReference type="PROSITE-ProRule" id="PRU00042"/>
    </source>
</evidence>
<feature type="region of interest" description="Disordered" evidence="10">
    <location>
        <begin position="102"/>
        <end position="259"/>
    </location>
</feature>
<evidence type="ECO:0000256" key="4">
    <source>
        <dbReference type="ARBA" id="ARBA00022771"/>
    </source>
</evidence>
<organism evidence="12 13">
    <name type="scientific">Armillaria tabescens</name>
    <name type="common">Ringless honey mushroom</name>
    <name type="synonym">Agaricus tabescens</name>
    <dbReference type="NCBI Taxonomy" id="1929756"/>
    <lineage>
        <taxon>Eukaryota</taxon>
        <taxon>Fungi</taxon>
        <taxon>Dikarya</taxon>
        <taxon>Basidiomycota</taxon>
        <taxon>Agaricomycotina</taxon>
        <taxon>Agaricomycetes</taxon>
        <taxon>Agaricomycetidae</taxon>
        <taxon>Agaricales</taxon>
        <taxon>Marasmiineae</taxon>
        <taxon>Physalacriaceae</taxon>
        <taxon>Desarmillaria</taxon>
    </lineage>
</organism>
<dbReference type="PANTHER" id="PTHR46179:SF13">
    <property type="entry name" value="C2H2-TYPE DOMAIN-CONTAINING PROTEIN"/>
    <property type="match status" value="1"/>
</dbReference>
<comment type="subcellular location">
    <subcellularLocation>
        <location evidence="1">Nucleus</location>
    </subcellularLocation>
</comment>
<feature type="compositionally biased region" description="Basic residues" evidence="10">
    <location>
        <begin position="205"/>
        <end position="221"/>
    </location>
</feature>
<keyword evidence="5" id="KW-0862">Zinc</keyword>
<accession>A0AA39MRK9</accession>
<name>A0AA39MRK9_ARMTA</name>
<dbReference type="AlphaFoldDB" id="A0AA39MRK9"/>
<dbReference type="Proteomes" id="UP001175211">
    <property type="component" value="Unassembled WGS sequence"/>
</dbReference>
<dbReference type="EMBL" id="JAUEPS010000057">
    <property type="protein sequence ID" value="KAK0443673.1"/>
    <property type="molecule type" value="Genomic_DNA"/>
</dbReference>
<keyword evidence="3" id="KW-0677">Repeat</keyword>
<sequence length="259" mass="29235">MARTDAKNLQKYPCEHPGCQKRFTRKNDVKRHAKTHLTGEQLESEKHTCPVTEAGCTMASLQLGNVKIHIREKHSDVKHLVCFDCRPSFRLFDNTTTLAKHAQAQHLPTSRRQMNPPKPRRKVTKRLWDIVSPLPPSNTFTVPPPPTDRFPLPPTAPRRRKSPLPDVIIIAPLAFPKDDPEPPRDPSRPRPQWYRAPQPKPKISSLRRKARDISGIKKRARWPLSPTPSPSTAGGECSSSRFPLPPPPPYRLATSALSA</sequence>
<evidence type="ECO:0000256" key="10">
    <source>
        <dbReference type="SAM" id="MobiDB-lite"/>
    </source>
</evidence>
<dbReference type="SUPFAM" id="SSF57667">
    <property type="entry name" value="beta-beta-alpha zinc fingers"/>
    <property type="match status" value="1"/>
</dbReference>